<sequence length="407" mass="43600">MGRLAARTTEWLMRRRASLPAWMNDAMASVARNPDGVLGRLAGRLLRTADPTPTTVPDAQIRLYIAPTNYSGQGYAWARAVERADPEISARNVEVVLPGSFGFAADTHVAIATVNSSTEWAAAEWAAASQFTHVLVEAERSMFGRQFGRDLRREIAALEASGVSVAYISHGTDIRDPAAHAQRTPWSPYPEDPRTDVLHADAVENLALMSTLRRPTFVSTPDLIDDVPWAVWCPVVIAPEAFRAETTPFSGGPVRIVHVSSSPVQKGSHLIEPALAPLIESGAVEYRLVTGAPAAEMPAIFASADIVIDQFRIGSYGVAACEAMAAGRVVIGHVLPSVRDRVEDTYGIPLPIVEATPDTLRSVISSIVDDPTSARASAAAGPEFVSRVHDGTASGRALIEEWIRASA</sequence>
<dbReference type="RefSeq" id="WP_204937762.1">
    <property type="nucleotide sequence ID" value="NZ_BAAAUM010000002.1"/>
</dbReference>
<reference evidence="1" key="2">
    <citation type="submission" date="2023-01" db="EMBL/GenBank/DDBJ databases">
        <authorList>
            <person name="Sun Q."/>
            <person name="Evtushenko L."/>
        </authorList>
    </citation>
    <scope>NUCLEOTIDE SEQUENCE</scope>
    <source>
        <strain evidence="1">VKM Ac-1958</strain>
    </source>
</reference>
<reference evidence="1" key="1">
    <citation type="journal article" date="2014" name="Int. J. Syst. Evol. Microbiol.">
        <title>Complete genome sequence of Corynebacterium casei LMG S-19264T (=DSM 44701T), isolated from a smear-ripened cheese.</title>
        <authorList>
            <consortium name="US DOE Joint Genome Institute (JGI-PGF)"/>
            <person name="Walter F."/>
            <person name="Albersmeier A."/>
            <person name="Kalinowski J."/>
            <person name="Ruckert C."/>
        </authorList>
    </citation>
    <scope>NUCLEOTIDE SEQUENCE</scope>
    <source>
        <strain evidence="1">VKM Ac-1958</strain>
    </source>
</reference>
<comment type="caution">
    <text evidence="1">The sequence shown here is derived from an EMBL/GenBank/DDBJ whole genome shotgun (WGS) entry which is preliminary data.</text>
</comment>
<evidence type="ECO:0008006" key="3">
    <source>
        <dbReference type="Google" id="ProtNLM"/>
    </source>
</evidence>
<proteinExistence type="predicted"/>
<dbReference type="EMBL" id="BSET01000002">
    <property type="protein sequence ID" value="GLK02944.1"/>
    <property type="molecule type" value="Genomic_DNA"/>
</dbReference>
<accession>A0A9W6HVH7</accession>
<gene>
    <name evidence="1" type="ORF">GCM10017596_26590</name>
</gene>
<dbReference type="AlphaFoldDB" id="A0A9W6HVH7"/>
<organism evidence="1 2">
    <name type="scientific">Microbacterium keratanolyticum</name>
    <dbReference type="NCBI Taxonomy" id="67574"/>
    <lineage>
        <taxon>Bacteria</taxon>
        <taxon>Bacillati</taxon>
        <taxon>Actinomycetota</taxon>
        <taxon>Actinomycetes</taxon>
        <taxon>Micrococcales</taxon>
        <taxon>Microbacteriaceae</taxon>
        <taxon>Microbacterium</taxon>
    </lineage>
</organism>
<protein>
    <recommendedName>
        <fullName evidence="3">Glycosyltransferase involved in cell wall biosynthesis</fullName>
    </recommendedName>
</protein>
<dbReference type="Proteomes" id="UP001142325">
    <property type="component" value="Unassembled WGS sequence"/>
</dbReference>
<keyword evidence="2" id="KW-1185">Reference proteome</keyword>
<evidence type="ECO:0000313" key="2">
    <source>
        <dbReference type="Proteomes" id="UP001142325"/>
    </source>
</evidence>
<dbReference type="Gene3D" id="3.40.50.2000">
    <property type="entry name" value="Glycogen Phosphorylase B"/>
    <property type="match status" value="1"/>
</dbReference>
<dbReference type="SUPFAM" id="SSF53756">
    <property type="entry name" value="UDP-Glycosyltransferase/glycogen phosphorylase"/>
    <property type="match status" value="1"/>
</dbReference>
<evidence type="ECO:0000313" key="1">
    <source>
        <dbReference type="EMBL" id="GLK02944.1"/>
    </source>
</evidence>
<name>A0A9W6HVH7_9MICO</name>